<sequence length="124" mass="13524">MLSGRVHPAEAYRQVEFDARVHGASQQELVWICFEQLIGALGTAIHADTIEDRALRSRSLSRAVSSLLALEMGLSGDDPVVLAMRDLYGRARTSILSCAVQFDAERLEQIRGDFAEIHAALSAG</sequence>
<keyword evidence="1" id="KW-0966">Cell projection</keyword>
<dbReference type="OrthoDB" id="7355300at2"/>
<dbReference type="EMBL" id="CP019602">
    <property type="protein sequence ID" value="ARU15976.1"/>
    <property type="molecule type" value="Genomic_DNA"/>
</dbReference>
<keyword evidence="1" id="KW-0969">Cilium</keyword>
<dbReference type="InterPro" id="IPR003713">
    <property type="entry name" value="FliS"/>
</dbReference>
<evidence type="ECO:0000313" key="2">
    <source>
        <dbReference type="Proteomes" id="UP000195807"/>
    </source>
</evidence>
<dbReference type="KEGG" id="cman:A9D14_06960"/>
<keyword evidence="2" id="KW-1185">Reference proteome</keyword>
<dbReference type="GO" id="GO:0044780">
    <property type="term" value="P:bacterial-type flagellum assembly"/>
    <property type="evidence" value="ECO:0007669"/>
    <property type="project" value="InterPro"/>
</dbReference>
<organism evidence="1 2">
    <name type="scientific">Croceicoccus marinus</name>
    <dbReference type="NCBI Taxonomy" id="450378"/>
    <lineage>
        <taxon>Bacteria</taxon>
        <taxon>Pseudomonadati</taxon>
        <taxon>Pseudomonadota</taxon>
        <taxon>Alphaproteobacteria</taxon>
        <taxon>Sphingomonadales</taxon>
        <taxon>Erythrobacteraceae</taxon>
        <taxon>Croceicoccus</taxon>
    </lineage>
</organism>
<dbReference type="Gene3D" id="1.20.120.340">
    <property type="entry name" value="Flagellar protein FliS"/>
    <property type="match status" value="1"/>
</dbReference>
<accession>A0A1Z1FB73</accession>
<dbReference type="InterPro" id="IPR036584">
    <property type="entry name" value="FliS_sf"/>
</dbReference>
<name>A0A1Z1FB73_9SPHN</name>
<gene>
    <name evidence="1" type="ORF">A9D14_06960</name>
</gene>
<dbReference type="SUPFAM" id="SSF101116">
    <property type="entry name" value="Flagellar export chaperone FliS"/>
    <property type="match status" value="1"/>
</dbReference>
<protein>
    <submittedName>
        <fullName evidence="1">Flagellin</fullName>
    </submittedName>
</protein>
<evidence type="ECO:0000313" key="1">
    <source>
        <dbReference type="EMBL" id="ARU15976.1"/>
    </source>
</evidence>
<dbReference type="Pfam" id="PF02561">
    <property type="entry name" value="FliS"/>
    <property type="match status" value="1"/>
</dbReference>
<dbReference type="RefSeq" id="WP_066844457.1">
    <property type="nucleotide sequence ID" value="NZ_CP019602.1"/>
</dbReference>
<dbReference type="STRING" id="450378.GCA_001661675_01392"/>
<keyword evidence="1" id="KW-0282">Flagellum</keyword>
<reference evidence="1 2" key="1">
    <citation type="submission" date="2017-01" db="EMBL/GenBank/DDBJ databases">
        <title>Complete genome sequence of esterase-producing bacterium Croceicoccus marinus E4A9.</title>
        <authorList>
            <person name="Wu Y.-H."/>
            <person name="Cheng H."/>
            <person name="Xu L."/>
            <person name="Huo Y.-Y."/>
            <person name="Wang C.-S."/>
            <person name="Xu X.-W."/>
        </authorList>
    </citation>
    <scope>NUCLEOTIDE SEQUENCE [LARGE SCALE GENOMIC DNA]</scope>
    <source>
        <strain evidence="1 2">E4A9</strain>
    </source>
</reference>
<dbReference type="AlphaFoldDB" id="A0A1Z1FB73"/>
<proteinExistence type="predicted"/>
<dbReference type="Proteomes" id="UP000195807">
    <property type="component" value="Chromosome"/>
</dbReference>